<keyword evidence="3" id="KW-1185">Reference proteome</keyword>
<dbReference type="InterPro" id="IPR019405">
    <property type="entry name" value="Lactonase_7-beta_prop"/>
</dbReference>
<reference evidence="2 3" key="1">
    <citation type="submission" date="2013-09" db="EMBL/GenBank/DDBJ databases">
        <title>Genome sequencing of Arenimonas oryziterrae.</title>
        <authorList>
            <person name="Chen F."/>
            <person name="Wang G."/>
        </authorList>
    </citation>
    <scope>NUCLEOTIDE SEQUENCE [LARGE SCALE GENOMIC DNA]</scope>
    <source>
        <strain evidence="2 3">YC6267</strain>
    </source>
</reference>
<dbReference type="InterPro" id="IPR011048">
    <property type="entry name" value="Haem_d1_sf"/>
</dbReference>
<keyword evidence="1" id="KW-0732">Signal</keyword>
<dbReference type="GO" id="GO:0005509">
    <property type="term" value="F:calcium ion binding"/>
    <property type="evidence" value="ECO:0007669"/>
    <property type="project" value="InterPro"/>
</dbReference>
<dbReference type="RefSeq" id="WP_022970170.1">
    <property type="nucleotide sequence ID" value="NZ_ATVD01000005.1"/>
</dbReference>
<evidence type="ECO:0000313" key="3">
    <source>
        <dbReference type="Proteomes" id="UP000029385"/>
    </source>
</evidence>
<dbReference type="eggNOG" id="COG3391">
    <property type="taxonomic scope" value="Bacteria"/>
</dbReference>
<feature type="chain" id="PRO_5001868965" description="Ig-like domain-containing protein" evidence="1">
    <location>
        <begin position="24"/>
        <end position="967"/>
    </location>
</feature>
<evidence type="ECO:0000256" key="1">
    <source>
        <dbReference type="SAM" id="SignalP"/>
    </source>
</evidence>
<comment type="caution">
    <text evidence="2">The sequence shown here is derived from an EMBL/GenBank/DDBJ whole genome shotgun (WGS) entry which is preliminary data.</text>
</comment>
<dbReference type="GO" id="GO:0016020">
    <property type="term" value="C:membrane"/>
    <property type="evidence" value="ECO:0007669"/>
    <property type="project" value="InterPro"/>
</dbReference>
<evidence type="ECO:0000313" key="2">
    <source>
        <dbReference type="EMBL" id="KFN43213.1"/>
    </source>
</evidence>
<dbReference type="Proteomes" id="UP000029385">
    <property type="component" value="Unassembled WGS sequence"/>
</dbReference>
<dbReference type="OrthoDB" id="5720638at2"/>
<name>A0A091ASP6_9GAMM</name>
<dbReference type="SUPFAM" id="SSF50985">
    <property type="entry name" value="RCC1/BLIP-II"/>
    <property type="match status" value="1"/>
</dbReference>
<dbReference type="AlphaFoldDB" id="A0A091ASP6"/>
<dbReference type="Pfam" id="PF13540">
    <property type="entry name" value="RCC1_2"/>
    <property type="match status" value="5"/>
</dbReference>
<dbReference type="Pfam" id="PF10282">
    <property type="entry name" value="Lactonase"/>
    <property type="match status" value="1"/>
</dbReference>
<dbReference type="InterPro" id="IPR013783">
    <property type="entry name" value="Ig-like_fold"/>
</dbReference>
<dbReference type="Gene3D" id="2.130.10.10">
    <property type="entry name" value="YVTN repeat-like/Quinoprotein amine dehydrogenase"/>
    <property type="match status" value="3"/>
</dbReference>
<dbReference type="EMBL" id="AVCI01000006">
    <property type="protein sequence ID" value="KFN43213.1"/>
    <property type="molecule type" value="Genomic_DNA"/>
</dbReference>
<dbReference type="STRING" id="1121015.GCA_000420545_02564"/>
<accession>A0A091ASP6</accession>
<dbReference type="PANTHER" id="PTHR47197:SF3">
    <property type="entry name" value="DIHYDRO-HEME D1 DEHYDROGENASE"/>
    <property type="match status" value="1"/>
</dbReference>
<sequence length="967" mass="98091">MTGNFGKYVCGFLVLLATLAGQAASAQQYAFIPNVGSNTVSKIDLSTNAVVSTITLPAGSSPQGAAVNPSGTLVYVTRTGAANVAVINTATNAIVTNIVVGTSPRSAAVSPDGTRVYVTNYGSNTVTVINALTNTVVSTVTVGTGPLGLAITPSGSFVYVANRDANSVSVINTTTNTVASTIALAAGAGPWDIAINASGSLVYVANDANDTVTAINPATNTIISSFAVGDGPGGIAFTPNGAYAYTVNYGGNNVSVVNAVTNTLHSTLAIGTPNNSGPWGMSFNATGTAMYMTRSASARLSVISPATNTVTTASIAVGTTPYAMGAFIARPNYGQGALVSGNYHTCRLRTNGTAACWGRNDDGQTNAPAGVFKQLVAGNNHTCGLRTNGAVECWGNNTYGQSTNPTGTFISLAGGYRHNCGMLANATAASNGTLKCWGDNAEGQAPAVAPAGTNTQVSAGSSHNCSLRFDGTAAQIGSIRCWGNSALGQTTPATGADFVQVVSGSSFSCGLRRAGTIACWGDATSGKTTPPSGQFTQIAASGLYACGLRFNGDMVCWGDNTYGQTTVPTGKFVQLAPGRFHNCGMRDYGVVQCWGSYNVYNQAPQLSLLPSSAVLGPVARNSPFNLSLSLSVANPGVKTPYPVPTPAFGLIAGALPTGVTLSASGVLSGTPTLAGSYSFTIQAEDANGFVAQRAYSLVVTSPDTTAPVITPVITGLAGTNGWYRGNVTVNWTVTDPDSQVTSTVGCGTTLITTETAGTGVTCTATSAGGTSNATATIKLDKTAPTLVPTISDKRPLFNSTGTTASAAGATDSLSGLASQSCPPVATNVAGTIRLNCTATDNAGNVAIKPVSYIVIYAFVGFTDTVVNPGYFNSAGLNQPITFKWRSLDANGAPVTTLTSAVITSAAYACPASIKNVTPTSAEPLGFQNLGNGYYEYTWTTPASASCAKLTLTLQDGDHIHTALFSFQ</sequence>
<dbReference type="eggNOG" id="COG1524">
    <property type="taxonomic scope" value="Bacteria"/>
</dbReference>
<dbReference type="NCBIfam" id="NF038114">
    <property type="entry name" value="rightmost"/>
    <property type="match status" value="1"/>
</dbReference>
<dbReference type="PANTHER" id="PTHR47197">
    <property type="entry name" value="PROTEIN NIRF"/>
    <property type="match status" value="1"/>
</dbReference>
<dbReference type="InterPro" id="IPR009091">
    <property type="entry name" value="RCC1/BLIP-II"/>
</dbReference>
<proteinExistence type="predicted"/>
<dbReference type="NCBIfam" id="TIGR02276">
    <property type="entry name" value="beta_rpt_yvtn"/>
    <property type="match status" value="4"/>
</dbReference>
<dbReference type="SUPFAM" id="SSF51004">
    <property type="entry name" value="C-terminal (heme d1) domain of cytochrome cd1-nitrite reductase"/>
    <property type="match status" value="1"/>
</dbReference>
<dbReference type="InterPro" id="IPR015943">
    <property type="entry name" value="WD40/YVTN_repeat-like_dom_sf"/>
</dbReference>
<organism evidence="2 3">
    <name type="scientific">Arenimonas oryziterrae DSM 21050 = YC6267</name>
    <dbReference type="NCBI Taxonomy" id="1121015"/>
    <lineage>
        <taxon>Bacteria</taxon>
        <taxon>Pseudomonadati</taxon>
        <taxon>Pseudomonadota</taxon>
        <taxon>Gammaproteobacteria</taxon>
        <taxon>Lysobacterales</taxon>
        <taxon>Lysobacteraceae</taxon>
        <taxon>Arenimonas</taxon>
    </lineage>
</organism>
<dbReference type="eggNOG" id="COG5184">
    <property type="taxonomic scope" value="Bacteria"/>
</dbReference>
<dbReference type="Gene3D" id="2.60.40.10">
    <property type="entry name" value="Immunoglobulins"/>
    <property type="match status" value="1"/>
</dbReference>
<dbReference type="Gene3D" id="2.130.10.30">
    <property type="entry name" value="Regulator of chromosome condensation 1/beta-lactamase-inhibitor protein II"/>
    <property type="match status" value="2"/>
</dbReference>
<protein>
    <recommendedName>
        <fullName evidence="4">Ig-like domain-containing protein</fullName>
    </recommendedName>
</protein>
<dbReference type="SUPFAM" id="SSF49313">
    <property type="entry name" value="Cadherin-like"/>
    <property type="match status" value="1"/>
</dbReference>
<evidence type="ECO:0008006" key="4">
    <source>
        <dbReference type="Google" id="ProtNLM"/>
    </source>
</evidence>
<feature type="signal peptide" evidence="1">
    <location>
        <begin position="1"/>
        <end position="23"/>
    </location>
</feature>
<dbReference type="PATRIC" id="fig|1121015.4.peg.1811"/>
<gene>
    <name evidence="2" type="ORF">N789_11665</name>
</gene>
<dbReference type="InterPro" id="IPR051200">
    <property type="entry name" value="Host-pathogen_enzymatic-act"/>
</dbReference>
<dbReference type="InterPro" id="IPR015919">
    <property type="entry name" value="Cadherin-like_sf"/>
</dbReference>
<dbReference type="InterPro" id="IPR011964">
    <property type="entry name" value="YVTN_b-propeller_repeat"/>
</dbReference>